<evidence type="ECO:0000256" key="6">
    <source>
        <dbReference type="ARBA" id="ARBA00022857"/>
    </source>
</evidence>
<evidence type="ECO:0000259" key="8">
    <source>
        <dbReference type="PROSITE" id="PS50902"/>
    </source>
</evidence>
<dbReference type="PANTHER" id="PTHR19384">
    <property type="entry name" value="NITRIC OXIDE SYNTHASE-RELATED"/>
    <property type="match status" value="1"/>
</dbReference>
<dbReference type="GO" id="GO:0010181">
    <property type="term" value="F:FMN binding"/>
    <property type="evidence" value="ECO:0007669"/>
    <property type="project" value="InterPro"/>
</dbReference>
<dbReference type="EC" id="1.6.2.4" evidence="9"/>
<dbReference type="InterPro" id="IPR003097">
    <property type="entry name" value="CysJ-like_FAD-binding"/>
</dbReference>
<evidence type="ECO:0000313" key="9">
    <source>
        <dbReference type="EMBL" id="EGR31163.1"/>
    </source>
</evidence>
<dbReference type="GO" id="GO:0003958">
    <property type="term" value="F:NADPH-hemoprotein reductase activity"/>
    <property type="evidence" value="ECO:0007669"/>
    <property type="project" value="UniProtKB-EC"/>
</dbReference>
<dbReference type="Gene3D" id="1.20.990.10">
    <property type="entry name" value="NADPH-cytochrome p450 Reductase, Chain A, domain 3"/>
    <property type="match status" value="1"/>
</dbReference>
<dbReference type="STRING" id="857967.G0QUE3"/>
<organism evidence="9 10">
    <name type="scientific">Ichthyophthirius multifiliis</name>
    <name type="common">White spot disease agent</name>
    <name type="synonym">Ich</name>
    <dbReference type="NCBI Taxonomy" id="5932"/>
    <lineage>
        <taxon>Eukaryota</taxon>
        <taxon>Sar</taxon>
        <taxon>Alveolata</taxon>
        <taxon>Ciliophora</taxon>
        <taxon>Intramacronucleata</taxon>
        <taxon>Oligohymenophorea</taxon>
        <taxon>Hymenostomatida</taxon>
        <taxon>Ophryoglenina</taxon>
        <taxon>Ichthyophthirius</taxon>
    </lineage>
</organism>
<dbReference type="Pfam" id="PF00258">
    <property type="entry name" value="Flavodoxin_1"/>
    <property type="match status" value="1"/>
</dbReference>
<dbReference type="Gene3D" id="3.40.50.360">
    <property type="match status" value="1"/>
</dbReference>
<comment type="cofactor">
    <cofactor evidence="2">
        <name>FAD</name>
        <dbReference type="ChEBI" id="CHEBI:57692"/>
    </cofactor>
</comment>
<dbReference type="SUPFAM" id="SSF63380">
    <property type="entry name" value="Riboflavin synthase domain-like"/>
    <property type="match status" value="1"/>
</dbReference>
<protein>
    <submittedName>
        <fullName evidence="9">Nadph dependent diflavin oxidoreductase 1, putative</fullName>
        <ecNumber evidence="9">1.6.2.4</ecNumber>
    </submittedName>
</protein>
<dbReference type="AlphaFoldDB" id="G0QUE3"/>
<dbReference type="Proteomes" id="UP000008983">
    <property type="component" value="Unassembled WGS sequence"/>
</dbReference>
<evidence type="ECO:0000256" key="5">
    <source>
        <dbReference type="ARBA" id="ARBA00022827"/>
    </source>
</evidence>
<dbReference type="GO" id="GO:0050660">
    <property type="term" value="F:flavin adenine dinucleotide binding"/>
    <property type="evidence" value="ECO:0007669"/>
    <property type="project" value="TreeGrafter"/>
</dbReference>
<dbReference type="InterPro" id="IPR008254">
    <property type="entry name" value="Flavodoxin/NO_synth"/>
</dbReference>
<dbReference type="EMBL" id="GL983910">
    <property type="protein sequence ID" value="EGR31163.1"/>
    <property type="molecule type" value="Genomic_DNA"/>
</dbReference>
<dbReference type="GeneID" id="14907297"/>
<keyword evidence="4" id="KW-0288">FMN</keyword>
<dbReference type="RefSeq" id="XP_004034649.1">
    <property type="nucleotide sequence ID" value="XM_004034601.1"/>
</dbReference>
<dbReference type="OMA" id="DIMSIPR"/>
<evidence type="ECO:0000256" key="7">
    <source>
        <dbReference type="ARBA" id="ARBA00023002"/>
    </source>
</evidence>
<keyword evidence="10" id="KW-1185">Reference proteome</keyword>
<dbReference type="OrthoDB" id="1856718at2759"/>
<accession>G0QUE3</accession>
<dbReference type="InterPro" id="IPR001094">
    <property type="entry name" value="Flavdoxin-like"/>
</dbReference>
<evidence type="ECO:0000256" key="1">
    <source>
        <dbReference type="ARBA" id="ARBA00001917"/>
    </source>
</evidence>
<dbReference type="InterPro" id="IPR023173">
    <property type="entry name" value="NADPH_Cyt_P450_Rdtase_alpha"/>
</dbReference>
<reference evidence="9 10" key="1">
    <citation type="submission" date="2011-07" db="EMBL/GenBank/DDBJ databases">
        <authorList>
            <person name="Coyne R."/>
            <person name="Brami D."/>
            <person name="Johnson J."/>
            <person name="Hostetler J."/>
            <person name="Hannick L."/>
            <person name="Clark T."/>
            <person name="Cassidy-Hanley D."/>
            <person name="Inman J."/>
        </authorList>
    </citation>
    <scope>NUCLEOTIDE SEQUENCE [LARGE SCALE GENOMIC DNA]</scope>
    <source>
        <strain evidence="9 10">G5</strain>
    </source>
</reference>
<dbReference type="InParanoid" id="G0QUE3"/>
<dbReference type="SUPFAM" id="SSF52218">
    <property type="entry name" value="Flavoproteins"/>
    <property type="match status" value="1"/>
</dbReference>
<keyword evidence="5" id="KW-0274">FAD</keyword>
<dbReference type="PANTHER" id="PTHR19384:SF10">
    <property type="entry name" value="NADPH-DEPENDENT DIFLAVIN OXIDOREDUCTASE 1"/>
    <property type="match status" value="1"/>
</dbReference>
<dbReference type="FunFam" id="3.40.50.360:FF:000034">
    <property type="entry name" value="NADPH-dependent diflavin oxidoreductase 1"/>
    <property type="match status" value="1"/>
</dbReference>
<comment type="cofactor">
    <cofactor evidence="1">
        <name>FMN</name>
        <dbReference type="ChEBI" id="CHEBI:58210"/>
    </cofactor>
</comment>
<feature type="domain" description="Flavodoxin-like" evidence="8">
    <location>
        <begin position="8"/>
        <end position="152"/>
    </location>
</feature>
<name>G0QUE3_ICHMU</name>
<dbReference type="Pfam" id="PF00667">
    <property type="entry name" value="FAD_binding_1"/>
    <property type="match status" value="1"/>
</dbReference>
<dbReference type="PRINTS" id="PR00369">
    <property type="entry name" value="FLAVODOXIN"/>
</dbReference>
<keyword evidence="7 9" id="KW-0560">Oxidoreductase</keyword>
<evidence type="ECO:0000256" key="2">
    <source>
        <dbReference type="ARBA" id="ARBA00001974"/>
    </source>
</evidence>
<evidence type="ECO:0000256" key="3">
    <source>
        <dbReference type="ARBA" id="ARBA00022630"/>
    </source>
</evidence>
<evidence type="ECO:0000313" key="10">
    <source>
        <dbReference type="Proteomes" id="UP000008983"/>
    </source>
</evidence>
<keyword evidence="3" id="KW-0285">Flavoprotein</keyword>
<gene>
    <name evidence="9" type="ORF">IMG5_116600</name>
</gene>
<dbReference type="Gene3D" id="2.40.30.10">
    <property type="entry name" value="Translation factors"/>
    <property type="match status" value="1"/>
</dbReference>
<dbReference type="InterPro" id="IPR017938">
    <property type="entry name" value="Riboflavin_synthase-like_b-brl"/>
</dbReference>
<proteinExistence type="predicted"/>
<dbReference type="PROSITE" id="PS50902">
    <property type="entry name" value="FLAVODOXIN_LIKE"/>
    <property type="match status" value="1"/>
</dbReference>
<dbReference type="InterPro" id="IPR029039">
    <property type="entry name" value="Flavoprotein-like_sf"/>
</dbReference>
<sequence length="560" mass="66908">MDQQEYDLLILYASQTGNAKYVSEELQRNLNILDYKTQLYSMDEYQIENLPEEKYIIFIVSTTGQGEPPSSMIDFWKFLLIQDLPSDSLENVKFTLFGLGDSQYIQYNAMARKLYQRLLQLGAQAFLERHLGDDQHPFGYDYELDIFTQQLYENLKYQINEIFQYIKAPPQSLNNNPIISRIKDMRLLTNPDYQRQTYRIDFEIEQEKNQIKYNPGDILMIYPFNTEENALKLLSLLHIYPHQIIKIKKNSKNKTFLKNIPFPPYLTVFQLFTYFLAIQHPPSRYFFKLMSLCTEDELHKEKLQELYESSEEYYSYVAKEKRNVYEILFDFNTVKMPLEYILESVQLQKFREFSISSTQLTNQNSVGITIGIVQYQTPFKRQIQGTCSIFLQQNPQQVVLFLKKVHFYFLLMIFQFLLLWQDLELVLHLLLDLLNIEINKLNKIKLKEKSFKIKLSLFLDVDMNQKNFIIENIQKKCNKKKKLNFSQPSQGIKRVIKFMFNIFWCKILKFLGKLQQKIQIKLKFLQVELPNLCQKMSKKAFVNFQINIQIMIMDKIQFLN</sequence>
<evidence type="ECO:0000256" key="4">
    <source>
        <dbReference type="ARBA" id="ARBA00022643"/>
    </source>
</evidence>
<dbReference type="GO" id="GO:0005829">
    <property type="term" value="C:cytosol"/>
    <property type="evidence" value="ECO:0007669"/>
    <property type="project" value="TreeGrafter"/>
</dbReference>
<keyword evidence="6" id="KW-0521">NADP</keyword>
<dbReference type="eggNOG" id="KOG1159">
    <property type="taxonomic scope" value="Eukaryota"/>
</dbReference>